<name>A0A7C8YEJ4_OPUST</name>
<organism evidence="2">
    <name type="scientific">Opuntia streptacantha</name>
    <name type="common">Prickly pear cactus</name>
    <name type="synonym">Opuntia cardona</name>
    <dbReference type="NCBI Taxonomy" id="393608"/>
    <lineage>
        <taxon>Eukaryota</taxon>
        <taxon>Viridiplantae</taxon>
        <taxon>Streptophyta</taxon>
        <taxon>Embryophyta</taxon>
        <taxon>Tracheophyta</taxon>
        <taxon>Spermatophyta</taxon>
        <taxon>Magnoliopsida</taxon>
        <taxon>eudicotyledons</taxon>
        <taxon>Gunneridae</taxon>
        <taxon>Pentapetalae</taxon>
        <taxon>Caryophyllales</taxon>
        <taxon>Cactineae</taxon>
        <taxon>Cactaceae</taxon>
        <taxon>Opuntioideae</taxon>
        <taxon>Opuntia</taxon>
    </lineage>
</organism>
<feature type="signal peptide" evidence="1">
    <location>
        <begin position="1"/>
        <end position="19"/>
    </location>
</feature>
<protein>
    <recommendedName>
        <fullName evidence="3">Secreted protein</fullName>
    </recommendedName>
</protein>
<evidence type="ECO:0000256" key="1">
    <source>
        <dbReference type="SAM" id="SignalP"/>
    </source>
</evidence>
<reference evidence="2" key="1">
    <citation type="journal article" date="2013" name="J. Plant Res.">
        <title>Effect of fungi and light on seed germination of three Opuntia species from semiarid lands of central Mexico.</title>
        <authorList>
            <person name="Delgado-Sanchez P."/>
            <person name="Jimenez-Bremont J.F."/>
            <person name="Guerrero-Gonzalez Mde L."/>
            <person name="Flores J."/>
        </authorList>
    </citation>
    <scope>NUCLEOTIDE SEQUENCE</scope>
    <source>
        <tissue evidence="2">Cladode</tissue>
    </source>
</reference>
<feature type="chain" id="PRO_5027961149" description="Secreted protein" evidence="1">
    <location>
        <begin position="20"/>
        <end position="105"/>
    </location>
</feature>
<dbReference type="AlphaFoldDB" id="A0A7C8YEJ4"/>
<reference evidence="2" key="2">
    <citation type="submission" date="2020-07" db="EMBL/GenBank/DDBJ databases">
        <authorList>
            <person name="Vera ALvarez R."/>
            <person name="Arias-Moreno D.M."/>
            <person name="Jimenez-Jacinto V."/>
            <person name="Jimenez-Bremont J.F."/>
            <person name="Swaminathan K."/>
            <person name="Moose S.P."/>
            <person name="Guerrero-Gonzalez M.L."/>
            <person name="Marino-Ramirez L."/>
            <person name="Landsman D."/>
            <person name="Rodriguez-Kessler M."/>
            <person name="Delgado-Sanchez P."/>
        </authorList>
    </citation>
    <scope>NUCLEOTIDE SEQUENCE</scope>
    <source>
        <tissue evidence="2">Cladode</tissue>
    </source>
</reference>
<dbReference type="EMBL" id="GISG01010660">
    <property type="protein sequence ID" value="MBA4616231.1"/>
    <property type="molecule type" value="Transcribed_RNA"/>
</dbReference>
<proteinExistence type="predicted"/>
<sequence length="105" mass="12089">MILGAQVMLAVLMNPRVTGLVLRLAVDIIHPAVAHPECPMVLQRSLRRNYRFLVAMKSSMIHLRWTVMRNVVMLTNIPKKRLKGLLTRNPQSQMRSTTIWLSRMA</sequence>
<evidence type="ECO:0000313" key="2">
    <source>
        <dbReference type="EMBL" id="MBA4616231.1"/>
    </source>
</evidence>
<keyword evidence="1" id="KW-0732">Signal</keyword>
<evidence type="ECO:0008006" key="3">
    <source>
        <dbReference type="Google" id="ProtNLM"/>
    </source>
</evidence>
<accession>A0A7C8YEJ4</accession>